<proteinExistence type="predicted"/>
<accession>A0A0S8FQH5</accession>
<dbReference type="STRING" id="1703779.AMJ83_08885"/>
<sequence length="153" mass="17560">MRKIMIMPLFLLSLCIPYALRADMYTTMKGIMSDMTQYVDFLEDSLSQEIVHMQGDIITSEGATFSRTLHQGWTYGIAAFGDWRIKDLDITIYKDIDGEWVEVASDDESDNHPVIAVEPSETAVYLIELNVYKWAEEYSAAHYGMLIYHEIGE</sequence>
<dbReference type="EMBL" id="LJUJ01000021">
    <property type="protein sequence ID" value="KPK62984.1"/>
    <property type="molecule type" value="Genomic_DNA"/>
</dbReference>
<organism evidence="1 2">
    <name type="scientific">candidate division WOR_3 bacterium SM23_42</name>
    <dbReference type="NCBI Taxonomy" id="1703779"/>
    <lineage>
        <taxon>Bacteria</taxon>
        <taxon>Bacteria division WOR-3</taxon>
    </lineage>
</organism>
<gene>
    <name evidence="1" type="ORF">AMJ83_08885</name>
</gene>
<comment type="caution">
    <text evidence="1">The sequence shown here is derived from an EMBL/GenBank/DDBJ whole genome shotgun (WGS) entry which is preliminary data.</text>
</comment>
<reference evidence="1 2" key="1">
    <citation type="journal article" date="2015" name="Microbiome">
        <title>Genomic resolution of linkages in carbon, nitrogen, and sulfur cycling among widespread estuary sediment bacteria.</title>
        <authorList>
            <person name="Baker B.J."/>
            <person name="Lazar C.S."/>
            <person name="Teske A.P."/>
            <person name="Dick G.J."/>
        </authorList>
    </citation>
    <scope>NUCLEOTIDE SEQUENCE [LARGE SCALE GENOMIC DNA]</scope>
    <source>
        <strain evidence="1">SM23_42</strain>
    </source>
</reference>
<evidence type="ECO:0000313" key="2">
    <source>
        <dbReference type="Proteomes" id="UP000051373"/>
    </source>
</evidence>
<dbReference type="AlphaFoldDB" id="A0A0S8FQH5"/>
<protein>
    <submittedName>
        <fullName evidence="1">Uncharacterized protein</fullName>
    </submittedName>
</protein>
<dbReference type="Proteomes" id="UP000051373">
    <property type="component" value="Unassembled WGS sequence"/>
</dbReference>
<evidence type="ECO:0000313" key="1">
    <source>
        <dbReference type="EMBL" id="KPK62984.1"/>
    </source>
</evidence>
<name>A0A0S8FQH5_UNCW3</name>